<dbReference type="EMBL" id="JAYMGO010000004">
    <property type="protein sequence ID" value="KAL1276588.1"/>
    <property type="molecule type" value="Genomic_DNA"/>
</dbReference>
<keyword evidence="3" id="KW-1185">Reference proteome</keyword>
<evidence type="ECO:0000313" key="3">
    <source>
        <dbReference type="Proteomes" id="UP001558613"/>
    </source>
</evidence>
<protein>
    <submittedName>
        <fullName evidence="2">Uncharacterized protein</fullName>
    </submittedName>
</protein>
<feature type="region of interest" description="Disordered" evidence="1">
    <location>
        <begin position="1"/>
        <end position="23"/>
    </location>
</feature>
<proteinExistence type="predicted"/>
<reference evidence="2 3" key="1">
    <citation type="submission" date="2023-09" db="EMBL/GenBank/DDBJ databases">
        <authorList>
            <person name="Wang M."/>
        </authorList>
    </citation>
    <scope>NUCLEOTIDE SEQUENCE [LARGE SCALE GENOMIC DNA]</scope>
    <source>
        <strain evidence="2">GT-2023</strain>
        <tissue evidence="2">Liver</tissue>
    </source>
</reference>
<sequence length="157" mass="15821">MKNRVQGGDKREPEQEEEPGGTQATAMVQWAELHSTLSLSMAFSTVACSIVGSRTWSDLWGSGSEAILSSVALLGDGTSVALGSGSPSAVGSGCGSAQRGDGGLGSGSGVALVRSSSGQTVREEPFLASVHSTKAAKSARGPFSDDSALHAVLRLAL</sequence>
<comment type="caution">
    <text evidence="2">The sequence shown here is derived from an EMBL/GenBank/DDBJ whole genome shotgun (WGS) entry which is preliminary data.</text>
</comment>
<evidence type="ECO:0000313" key="2">
    <source>
        <dbReference type="EMBL" id="KAL1276588.1"/>
    </source>
</evidence>
<gene>
    <name evidence="2" type="ORF">QQF64_036211</name>
</gene>
<name>A0ABR3NHZ5_9TELE</name>
<evidence type="ECO:0000256" key="1">
    <source>
        <dbReference type="SAM" id="MobiDB-lite"/>
    </source>
</evidence>
<accession>A0ABR3NHZ5</accession>
<dbReference type="Proteomes" id="UP001558613">
    <property type="component" value="Unassembled WGS sequence"/>
</dbReference>
<organism evidence="2 3">
    <name type="scientific">Cirrhinus molitorella</name>
    <name type="common">mud carp</name>
    <dbReference type="NCBI Taxonomy" id="172907"/>
    <lineage>
        <taxon>Eukaryota</taxon>
        <taxon>Metazoa</taxon>
        <taxon>Chordata</taxon>
        <taxon>Craniata</taxon>
        <taxon>Vertebrata</taxon>
        <taxon>Euteleostomi</taxon>
        <taxon>Actinopterygii</taxon>
        <taxon>Neopterygii</taxon>
        <taxon>Teleostei</taxon>
        <taxon>Ostariophysi</taxon>
        <taxon>Cypriniformes</taxon>
        <taxon>Cyprinidae</taxon>
        <taxon>Labeoninae</taxon>
        <taxon>Labeonini</taxon>
        <taxon>Cirrhinus</taxon>
    </lineage>
</organism>